<dbReference type="InterPro" id="IPR035595">
    <property type="entry name" value="UDP_glycos_trans_CS"/>
</dbReference>
<evidence type="ECO:0000256" key="4">
    <source>
        <dbReference type="RuleBase" id="RU003718"/>
    </source>
</evidence>
<gene>
    <name evidence="7" type="primary">GT7</name>
    <name evidence="7" type="ORF">MA16_Dca002345</name>
</gene>
<organism evidence="7 8">
    <name type="scientific">Dendrobium catenatum</name>
    <dbReference type="NCBI Taxonomy" id="906689"/>
    <lineage>
        <taxon>Eukaryota</taxon>
        <taxon>Viridiplantae</taxon>
        <taxon>Streptophyta</taxon>
        <taxon>Embryophyta</taxon>
        <taxon>Tracheophyta</taxon>
        <taxon>Spermatophyta</taxon>
        <taxon>Magnoliopsida</taxon>
        <taxon>Liliopsida</taxon>
        <taxon>Asparagales</taxon>
        <taxon>Orchidaceae</taxon>
        <taxon>Epidendroideae</taxon>
        <taxon>Malaxideae</taxon>
        <taxon>Dendrobiinae</taxon>
        <taxon>Dendrobium</taxon>
    </lineage>
</organism>
<dbReference type="EMBL" id="KZ503041">
    <property type="protein sequence ID" value="PKU69076.1"/>
    <property type="molecule type" value="Genomic_DNA"/>
</dbReference>
<dbReference type="EC" id="2.4.1.-" evidence="5"/>
<dbReference type="Proteomes" id="UP000233837">
    <property type="component" value="Unassembled WGS sequence"/>
</dbReference>
<keyword evidence="6" id="KW-0472">Membrane</keyword>
<dbReference type="PANTHER" id="PTHR48047">
    <property type="entry name" value="GLYCOSYLTRANSFERASE"/>
    <property type="match status" value="1"/>
</dbReference>
<dbReference type="PANTHER" id="PTHR48047:SF45">
    <property type="entry name" value="SCOPOLETIN GLUCOSYLTRANSFERASE-LIKE"/>
    <property type="match status" value="1"/>
</dbReference>
<protein>
    <recommendedName>
        <fullName evidence="5">Glycosyltransferase</fullName>
        <ecNumber evidence="5">2.4.1.-</ecNumber>
    </recommendedName>
</protein>
<dbReference type="AlphaFoldDB" id="A0A2I0W094"/>
<comment type="similarity">
    <text evidence="1 4">Belongs to the UDP-glycosyltransferase family.</text>
</comment>
<evidence type="ECO:0000256" key="3">
    <source>
        <dbReference type="ARBA" id="ARBA00022679"/>
    </source>
</evidence>
<dbReference type="STRING" id="906689.A0A2I0W094"/>
<keyword evidence="6" id="KW-0812">Transmembrane</keyword>
<dbReference type="Gene3D" id="3.40.50.2000">
    <property type="entry name" value="Glycogen Phosphorylase B"/>
    <property type="match status" value="2"/>
</dbReference>
<dbReference type="GO" id="GO:0035251">
    <property type="term" value="F:UDP-glucosyltransferase activity"/>
    <property type="evidence" value="ECO:0007669"/>
    <property type="project" value="TreeGrafter"/>
</dbReference>
<dbReference type="PROSITE" id="PS00375">
    <property type="entry name" value="UDPGT"/>
    <property type="match status" value="1"/>
</dbReference>
<sequence length="474" mass="51647">MGSSTAELHIFFLPLLTPGHMIPMLDLAVLISGRGIRSIIITTPSNADLIRLSLSDYNNPNIHLLTIPFISENSLHQPENLTSLPTPEVTPDFFASLCCLESHVENLLLTHRPDCIISDIFYPWTTALAKRHGIPRIVFHGTSYFAFTLMSVISLLRLYDSVSTSDELFLVPGLTHSIKMTRSQLPQIITSPSEFTTGFASSWEENYGMVMNTFYELEPAYADSFKSTGGVRSWHVGPVFLSRHSADTGGVAKCEVFDWLDGKEASSVLYVCFGSLPRFTAAQFQEIRAGLEAAGRPFVWVVREDPVAEGNVPVSGEGSIGFVIKGWAPQLAILKHQAVGAFLTHCGWNSCLEGIAAGVPMVTWPLFSDQQFNERLLVDVLGVGVGVGSVVNSMREEERTVVVAEKVAAAVEAVLGGGQEAEERRRKARDMKAVEERGSSEVELGRMVDALRALKMGGTKEVAGNGVISADCEI</sequence>
<evidence type="ECO:0000256" key="6">
    <source>
        <dbReference type="SAM" id="Phobius"/>
    </source>
</evidence>
<proteinExistence type="inferred from homology"/>
<dbReference type="OrthoDB" id="5835829at2759"/>
<evidence type="ECO:0000256" key="5">
    <source>
        <dbReference type="RuleBase" id="RU362057"/>
    </source>
</evidence>
<dbReference type="Pfam" id="PF00201">
    <property type="entry name" value="UDPGT"/>
    <property type="match status" value="1"/>
</dbReference>
<name>A0A2I0W094_9ASPA</name>
<reference evidence="7 8" key="2">
    <citation type="journal article" date="2017" name="Nature">
        <title>The Apostasia genome and the evolution of orchids.</title>
        <authorList>
            <person name="Zhang G.Q."/>
            <person name="Liu K.W."/>
            <person name="Li Z."/>
            <person name="Lohaus R."/>
            <person name="Hsiao Y.Y."/>
            <person name="Niu S.C."/>
            <person name="Wang J.Y."/>
            <person name="Lin Y.C."/>
            <person name="Xu Q."/>
            <person name="Chen L.J."/>
            <person name="Yoshida K."/>
            <person name="Fujiwara S."/>
            <person name="Wang Z.W."/>
            <person name="Zhang Y.Q."/>
            <person name="Mitsuda N."/>
            <person name="Wang M."/>
            <person name="Liu G.H."/>
            <person name="Pecoraro L."/>
            <person name="Huang H.X."/>
            <person name="Xiao X.J."/>
            <person name="Lin M."/>
            <person name="Wu X.Y."/>
            <person name="Wu W.L."/>
            <person name="Chen Y.Y."/>
            <person name="Chang S.B."/>
            <person name="Sakamoto S."/>
            <person name="Ohme-Takagi M."/>
            <person name="Yagi M."/>
            <person name="Zeng S.J."/>
            <person name="Shen C.Y."/>
            <person name="Yeh C.M."/>
            <person name="Luo Y.B."/>
            <person name="Tsai W.C."/>
            <person name="Van de Peer Y."/>
            <person name="Liu Z.J."/>
        </authorList>
    </citation>
    <scope>NUCLEOTIDE SEQUENCE [LARGE SCALE GENOMIC DNA]</scope>
    <source>
        <tissue evidence="7">The whole plant</tissue>
    </source>
</reference>
<dbReference type="CDD" id="cd03784">
    <property type="entry name" value="GT1_Gtf-like"/>
    <property type="match status" value="1"/>
</dbReference>
<keyword evidence="2 4" id="KW-0328">Glycosyltransferase</keyword>
<keyword evidence="3 4" id="KW-0808">Transferase</keyword>
<dbReference type="SUPFAM" id="SSF53756">
    <property type="entry name" value="UDP-Glycosyltransferase/glycogen phosphorylase"/>
    <property type="match status" value="1"/>
</dbReference>
<reference evidence="7 8" key="1">
    <citation type="journal article" date="2016" name="Sci. Rep.">
        <title>The Dendrobium catenatum Lindl. genome sequence provides insights into polysaccharide synthase, floral development and adaptive evolution.</title>
        <authorList>
            <person name="Zhang G.Q."/>
            <person name="Xu Q."/>
            <person name="Bian C."/>
            <person name="Tsai W.C."/>
            <person name="Yeh C.M."/>
            <person name="Liu K.W."/>
            <person name="Yoshida K."/>
            <person name="Zhang L.S."/>
            <person name="Chang S.B."/>
            <person name="Chen F."/>
            <person name="Shi Y."/>
            <person name="Su Y.Y."/>
            <person name="Zhang Y.Q."/>
            <person name="Chen L.J."/>
            <person name="Yin Y."/>
            <person name="Lin M."/>
            <person name="Huang H."/>
            <person name="Deng H."/>
            <person name="Wang Z.W."/>
            <person name="Zhu S.L."/>
            <person name="Zhao X."/>
            <person name="Deng C."/>
            <person name="Niu S.C."/>
            <person name="Huang J."/>
            <person name="Wang M."/>
            <person name="Liu G.H."/>
            <person name="Yang H.J."/>
            <person name="Xiao X.J."/>
            <person name="Hsiao Y.Y."/>
            <person name="Wu W.L."/>
            <person name="Chen Y.Y."/>
            <person name="Mitsuda N."/>
            <person name="Ohme-Takagi M."/>
            <person name="Luo Y.B."/>
            <person name="Van de Peer Y."/>
            <person name="Liu Z.J."/>
        </authorList>
    </citation>
    <scope>NUCLEOTIDE SEQUENCE [LARGE SCALE GENOMIC DNA]</scope>
    <source>
        <tissue evidence="7">The whole plant</tissue>
    </source>
</reference>
<keyword evidence="6" id="KW-1133">Transmembrane helix</keyword>
<feature type="transmembrane region" description="Helical" evidence="6">
    <location>
        <begin position="137"/>
        <end position="159"/>
    </location>
</feature>
<evidence type="ECO:0000256" key="1">
    <source>
        <dbReference type="ARBA" id="ARBA00009995"/>
    </source>
</evidence>
<dbReference type="InterPro" id="IPR002213">
    <property type="entry name" value="UDP_glucos_trans"/>
</dbReference>
<keyword evidence="8" id="KW-1185">Reference proteome</keyword>
<evidence type="ECO:0000313" key="7">
    <source>
        <dbReference type="EMBL" id="PKU69076.1"/>
    </source>
</evidence>
<evidence type="ECO:0000256" key="2">
    <source>
        <dbReference type="ARBA" id="ARBA00022676"/>
    </source>
</evidence>
<evidence type="ECO:0000313" key="8">
    <source>
        <dbReference type="Proteomes" id="UP000233837"/>
    </source>
</evidence>
<dbReference type="FunFam" id="3.40.50.2000:FF:000154">
    <property type="entry name" value="Glycosyltransferase"/>
    <property type="match status" value="1"/>
</dbReference>
<accession>A0A2I0W094</accession>
<feature type="transmembrane region" description="Helical" evidence="6">
    <location>
        <begin position="12"/>
        <end position="31"/>
    </location>
</feature>